<keyword evidence="4" id="KW-1185">Reference proteome</keyword>
<accession>A0AAW0GJJ2</accession>
<feature type="region of interest" description="Disordered" evidence="1">
    <location>
        <begin position="64"/>
        <end position="105"/>
    </location>
</feature>
<keyword evidence="2" id="KW-0732">Signal</keyword>
<evidence type="ECO:0000313" key="3">
    <source>
        <dbReference type="EMBL" id="KAK7693808.1"/>
    </source>
</evidence>
<evidence type="ECO:0000256" key="2">
    <source>
        <dbReference type="SAM" id="SignalP"/>
    </source>
</evidence>
<protein>
    <submittedName>
        <fullName evidence="3">Uncharacterized protein</fullName>
    </submittedName>
</protein>
<feature type="signal peptide" evidence="2">
    <location>
        <begin position="1"/>
        <end position="19"/>
    </location>
</feature>
<feature type="compositionally biased region" description="Polar residues" evidence="1">
    <location>
        <begin position="82"/>
        <end position="92"/>
    </location>
</feature>
<name>A0AAW0GJJ2_9APHY</name>
<reference evidence="3 4" key="1">
    <citation type="submission" date="2022-09" db="EMBL/GenBank/DDBJ databases">
        <authorList>
            <person name="Palmer J.M."/>
        </authorList>
    </citation>
    <scope>NUCLEOTIDE SEQUENCE [LARGE SCALE GENOMIC DNA]</scope>
    <source>
        <strain evidence="3 4">DSM 7382</strain>
    </source>
</reference>
<sequence length="105" mass="11061">MSIVLCHFLLSLRSAYISSSDDAELASYVQFAASLVVNMSVPERPAENREIDFIDHYDHSPSPTVAPADGNAIAGPSRLGVDSSQPNVSTVSGPRATGGNSEEIV</sequence>
<gene>
    <name evidence="3" type="ORF">QCA50_003380</name>
</gene>
<dbReference type="Proteomes" id="UP001385951">
    <property type="component" value="Unassembled WGS sequence"/>
</dbReference>
<organism evidence="3 4">
    <name type="scientific">Cerrena zonata</name>
    <dbReference type="NCBI Taxonomy" id="2478898"/>
    <lineage>
        <taxon>Eukaryota</taxon>
        <taxon>Fungi</taxon>
        <taxon>Dikarya</taxon>
        <taxon>Basidiomycota</taxon>
        <taxon>Agaricomycotina</taxon>
        <taxon>Agaricomycetes</taxon>
        <taxon>Polyporales</taxon>
        <taxon>Cerrenaceae</taxon>
        <taxon>Cerrena</taxon>
    </lineage>
</organism>
<comment type="caution">
    <text evidence="3">The sequence shown here is derived from an EMBL/GenBank/DDBJ whole genome shotgun (WGS) entry which is preliminary data.</text>
</comment>
<evidence type="ECO:0000256" key="1">
    <source>
        <dbReference type="SAM" id="MobiDB-lite"/>
    </source>
</evidence>
<proteinExistence type="predicted"/>
<dbReference type="EMBL" id="JASBNA010000003">
    <property type="protein sequence ID" value="KAK7693808.1"/>
    <property type="molecule type" value="Genomic_DNA"/>
</dbReference>
<dbReference type="AlphaFoldDB" id="A0AAW0GJJ2"/>
<evidence type="ECO:0000313" key="4">
    <source>
        <dbReference type="Proteomes" id="UP001385951"/>
    </source>
</evidence>
<feature type="chain" id="PRO_5044024416" evidence="2">
    <location>
        <begin position="20"/>
        <end position="105"/>
    </location>
</feature>